<keyword evidence="4 7" id="KW-1133">Transmembrane helix</keyword>
<feature type="transmembrane region" description="Helical" evidence="7">
    <location>
        <begin position="365"/>
        <end position="387"/>
    </location>
</feature>
<comment type="similarity">
    <text evidence="2">Belongs to the complex I subunit 4 family.</text>
</comment>
<dbReference type="InterPro" id="IPR010227">
    <property type="entry name" value="NADH_Q_OxRdtase_chainM/4"/>
</dbReference>
<comment type="caution">
    <text evidence="9">The sequence shown here is derived from an EMBL/GenBank/DDBJ whole genome shotgun (WGS) entry which is preliminary data.</text>
</comment>
<evidence type="ECO:0000313" key="9">
    <source>
        <dbReference type="EMBL" id="HIX54768.1"/>
    </source>
</evidence>
<evidence type="ECO:0000256" key="1">
    <source>
        <dbReference type="ARBA" id="ARBA00004127"/>
    </source>
</evidence>
<dbReference type="InterPro" id="IPR003918">
    <property type="entry name" value="NADH_UbQ_OxRdtase"/>
</dbReference>
<evidence type="ECO:0000256" key="2">
    <source>
        <dbReference type="ARBA" id="ARBA00009025"/>
    </source>
</evidence>
<dbReference type="GO" id="GO:0008137">
    <property type="term" value="F:NADH dehydrogenase (ubiquinone) activity"/>
    <property type="evidence" value="ECO:0007669"/>
    <property type="project" value="InterPro"/>
</dbReference>
<feature type="transmembrane region" description="Helical" evidence="7">
    <location>
        <begin position="203"/>
        <end position="224"/>
    </location>
</feature>
<dbReference type="GO" id="GO:0012505">
    <property type="term" value="C:endomembrane system"/>
    <property type="evidence" value="ECO:0007669"/>
    <property type="project" value="UniProtKB-SubCell"/>
</dbReference>
<evidence type="ECO:0000256" key="3">
    <source>
        <dbReference type="ARBA" id="ARBA00022692"/>
    </source>
</evidence>
<evidence type="ECO:0000256" key="4">
    <source>
        <dbReference type="ARBA" id="ARBA00022989"/>
    </source>
</evidence>
<feature type="transmembrane region" description="Helical" evidence="7">
    <location>
        <begin position="236"/>
        <end position="257"/>
    </location>
</feature>
<accession>A0A9D1W975</accession>
<dbReference type="PANTHER" id="PTHR43507">
    <property type="entry name" value="NADH-UBIQUINONE OXIDOREDUCTASE CHAIN 4"/>
    <property type="match status" value="1"/>
</dbReference>
<dbReference type="GO" id="GO:0003954">
    <property type="term" value="F:NADH dehydrogenase activity"/>
    <property type="evidence" value="ECO:0007669"/>
    <property type="project" value="TreeGrafter"/>
</dbReference>
<keyword evidence="5 7" id="KW-0472">Membrane</keyword>
<evidence type="ECO:0000313" key="10">
    <source>
        <dbReference type="Proteomes" id="UP000824156"/>
    </source>
</evidence>
<dbReference type="InterPro" id="IPR001750">
    <property type="entry name" value="ND/Mrp_TM"/>
</dbReference>
<feature type="transmembrane region" description="Helical" evidence="7">
    <location>
        <begin position="130"/>
        <end position="147"/>
    </location>
</feature>
<dbReference type="GO" id="GO:0048039">
    <property type="term" value="F:ubiquinone binding"/>
    <property type="evidence" value="ECO:0007669"/>
    <property type="project" value="TreeGrafter"/>
</dbReference>
<sequence>MNNLLILLLFPLVTAVVLLFVKQNSLAKRLALILTLIQAGLSIPLITNFVPDASIQFEQSYPWISQLNIVFHIGLDGISLPLILLTNALIPLIVLGTFGSNFKGSFYALVSFMQTGLLLVFVALDAFTFYVGWELALIPIYFICALWGEGDRIAINLKFFVYTFLGSILMLVALVFLGNQTPGGDYEWATLTSLSLSESTQGWVFWAFFFAFAVKIPIFPFHTWQPNTYTFAPTAGTMLLAGIMLKMGTYALIRWLIPVVPEGVQNYGTFALTLAIIGLVYASIIAFKQRDAKRLIAYSSIAHVGLISAGIFSWNQAGIQGAIFQMVSHGISVVALFYVIEIWMQRTNTRDLSELGGLAKNMPRLAALLLILTMGAVGLPLTANFIGEFLLLKGVYEQGLIYAAFGGLTLIFSAVYMLRMYQKAMLGPVIERFKDVSDVRGHELILLVVLVGFTLYLGLFPNGLLNLSQASVEQLIQQVNFN</sequence>
<dbReference type="PRINTS" id="PR01437">
    <property type="entry name" value="NUOXDRDTASE4"/>
</dbReference>
<feature type="transmembrane region" description="Helical" evidence="7">
    <location>
        <begin position="295"/>
        <end position="314"/>
    </location>
</feature>
<evidence type="ECO:0000256" key="6">
    <source>
        <dbReference type="RuleBase" id="RU000320"/>
    </source>
</evidence>
<keyword evidence="3 6" id="KW-0812">Transmembrane</keyword>
<organism evidence="9 10">
    <name type="scientific">Candidatus Sphingobacterium stercoripullorum</name>
    <dbReference type="NCBI Taxonomy" id="2838759"/>
    <lineage>
        <taxon>Bacteria</taxon>
        <taxon>Pseudomonadati</taxon>
        <taxon>Bacteroidota</taxon>
        <taxon>Sphingobacteriia</taxon>
        <taxon>Sphingobacteriales</taxon>
        <taxon>Sphingobacteriaceae</taxon>
        <taxon>Sphingobacterium</taxon>
    </lineage>
</organism>
<evidence type="ECO:0000256" key="5">
    <source>
        <dbReference type="ARBA" id="ARBA00023136"/>
    </source>
</evidence>
<dbReference type="GO" id="GO:0042773">
    <property type="term" value="P:ATP synthesis coupled electron transport"/>
    <property type="evidence" value="ECO:0007669"/>
    <property type="project" value="InterPro"/>
</dbReference>
<evidence type="ECO:0000256" key="7">
    <source>
        <dbReference type="SAM" id="Phobius"/>
    </source>
</evidence>
<dbReference type="Pfam" id="PF00361">
    <property type="entry name" value="Proton_antipo_M"/>
    <property type="match status" value="1"/>
</dbReference>
<feature type="transmembrane region" description="Helical" evidence="7">
    <location>
        <begin position="106"/>
        <end position="124"/>
    </location>
</feature>
<feature type="transmembrane region" description="Helical" evidence="7">
    <location>
        <begin position="399"/>
        <end position="418"/>
    </location>
</feature>
<feature type="transmembrane region" description="Helical" evidence="7">
    <location>
        <begin position="326"/>
        <end position="344"/>
    </location>
</feature>
<feature type="transmembrane region" description="Helical" evidence="7">
    <location>
        <begin position="269"/>
        <end position="288"/>
    </location>
</feature>
<reference evidence="9" key="1">
    <citation type="journal article" date="2021" name="PeerJ">
        <title>Extensive microbial diversity within the chicken gut microbiome revealed by metagenomics and culture.</title>
        <authorList>
            <person name="Gilroy R."/>
            <person name="Ravi A."/>
            <person name="Getino M."/>
            <person name="Pursley I."/>
            <person name="Horton D.L."/>
            <person name="Alikhan N.F."/>
            <person name="Baker D."/>
            <person name="Gharbi K."/>
            <person name="Hall N."/>
            <person name="Watson M."/>
            <person name="Adriaenssens E.M."/>
            <person name="Foster-Nyarko E."/>
            <person name="Jarju S."/>
            <person name="Secka A."/>
            <person name="Antonio M."/>
            <person name="Oren A."/>
            <person name="Chaudhuri R.R."/>
            <person name="La Ragione R."/>
            <person name="Hildebrand F."/>
            <person name="Pallen M.J."/>
        </authorList>
    </citation>
    <scope>NUCLEOTIDE SEQUENCE</scope>
    <source>
        <strain evidence="9">1719</strain>
    </source>
</reference>
<dbReference type="Proteomes" id="UP000824156">
    <property type="component" value="Unassembled WGS sequence"/>
</dbReference>
<gene>
    <name evidence="9" type="ORF">H9853_07060</name>
</gene>
<protein>
    <submittedName>
        <fullName evidence="9">NADH-quinone oxidoreductase subunit M</fullName>
    </submittedName>
</protein>
<feature type="domain" description="NADH:quinone oxidoreductase/Mrp antiporter transmembrane" evidence="8">
    <location>
        <begin position="124"/>
        <end position="406"/>
    </location>
</feature>
<feature type="transmembrane region" description="Helical" evidence="7">
    <location>
        <begin position="159"/>
        <end position="178"/>
    </location>
</feature>
<reference evidence="9" key="2">
    <citation type="submission" date="2021-04" db="EMBL/GenBank/DDBJ databases">
        <authorList>
            <person name="Gilroy R."/>
        </authorList>
    </citation>
    <scope>NUCLEOTIDE SEQUENCE</scope>
    <source>
        <strain evidence="9">1719</strain>
    </source>
</reference>
<comment type="subcellular location">
    <subcellularLocation>
        <location evidence="1">Endomembrane system</location>
        <topology evidence="1">Multi-pass membrane protein</topology>
    </subcellularLocation>
    <subcellularLocation>
        <location evidence="6">Membrane</location>
        <topology evidence="6">Multi-pass membrane protein</topology>
    </subcellularLocation>
</comment>
<dbReference type="GO" id="GO:0015990">
    <property type="term" value="P:electron transport coupled proton transport"/>
    <property type="evidence" value="ECO:0007669"/>
    <property type="project" value="TreeGrafter"/>
</dbReference>
<evidence type="ECO:0000259" key="8">
    <source>
        <dbReference type="Pfam" id="PF00361"/>
    </source>
</evidence>
<feature type="transmembrane region" description="Helical" evidence="7">
    <location>
        <begin position="69"/>
        <end position="94"/>
    </location>
</feature>
<proteinExistence type="inferred from homology"/>
<dbReference type="PANTHER" id="PTHR43507:SF1">
    <property type="entry name" value="NADH-UBIQUINONE OXIDOREDUCTASE CHAIN 4"/>
    <property type="match status" value="1"/>
</dbReference>
<feature type="transmembrane region" description="Helical" evidence="7">
    <location>
        <begin position="439"/>
        <end position="459"/>
    </location>
</feature>
<dbReference type="EMBL" id="DXEZ01000195">
    <property type="protein sequence ID" value="HIX54768.1"/>
    <property type="molecule type" value="Genomic_DNA"/>
</dbReference>
<name>A0A9D1W975_9SPHI</name>
<dbReference type="AlphaFoldDB" id="A0A9D1W975"/>
<dbReference type="NCBIfam" id="TIGR01972">
    <property type="entry name" value="NDH_I_M"/>
    <property type="match status" value="1"/>
</dbReference>
<dbReference type="GO" id="GO:0016020">
    <property type="term" value="C:membrane"/>
    <property type="evidence" value="ECO:0007669"/>
    <property type="project" value="UniProtKB-SubCell"/>
</dbReference>